<protein>
    <submittedName>
        <fullName evidence="1">Uncharacterized protein</fullName>
    </submittedName>
</protein>
<organism evidence="1 2">
    <name type="scientific">Dendrolimus kikuchii</name>
    <dbReference type="NCBI Taxonomy" id="765133"/>
    <lineage>
        <taxon>Eukaryota</taxon>
        <taxon>Metazoa</taxon>
        <taxon>Ecdysozoa</taxon>
        <taxon>Arthropoda</taxon>
        <taxon>Hexapoda</taxon>
        <taxon>Insecta</taxon>
        <taxon>Pterygota</taxon>
        <taxon>Neoptera</taxon>
        <taxon>Endopterygota</taxon>
        <taxon>Lepidoptera</taxon>
        <taxon>Glossata</taxon>
        <taxon>Ditrysia</taxon>
        <taxon>Bombycoidea</taxon>
        <taxon>Lasiocampidae</taxon>
        <taxon>Dendrolimus</taxon>
    </lineage>
</organism>
<accession>A0ACC1DCB2</accession>
<dbReference type="EMBL" id="CM034391">
    <property type="protein sequence ID" value="KAJ0181057.1"/>
    <property type="molecule type" value="Genomic_DNA"/>
</dbReference>
<keyword evidence="2" id="KW-1185">Reference proteome</keyword>
<sequence length="399" mass="47053">MLRRIEISTLCFAFSFSVLLIILIRYTDNVNYLPFIGRNVNLIEEIQLQESILTNYDGSPNIEKLLERTRREIKSELRNYNFTSSGVNRLEDLLLESGGQPKRSVIISSWRSGSTFLGQILNVMPANYYHYEPFFEHKLQISGPPLADKASKMVNNLLKCNYVDMEDYFEYRKRDLDQFTHNTRLWNICKHKLELCYDADIMNKICKLFPFQSMKLVRYRLRLVQNILEDHQLNIRVVLLIRDPRGVLQSRRHLDFCQKAPDCREPERLCADMVNDYVAAKQLMLDYPGRLKIVRYEELAFNPKGETLELYKFLKLGGLQSVEKFLYSHTNVKIAGVTSTYRITRDIPFKWKHLLDFKYVAKIQMACKEAMSLWGYRKAENATHMKSIEFYPVDQYVIV</sequence>
<reference evidence="1 2" key="1">
    <citation type="journal article" date="2021" name="Front. Genet.">
        <title>Chromosome-Level Genome Assembly Reveals Significant Gene Expansion in the Toll and IMD Signaling Pathways of Dendrolimus kikuchii.</title>
        <authorList>
            <person name="Zhou J."/>
            <person name="Wu P."/>
            <person name="Xiong Z."/>
            <person name="Liu N."/>
            <person name="Zhao N."/>
            <person name="Ji M."/>
            <person name="Qiu Y."/>
            <person name="Yang B."/>
        </authorList>
    </citation>
    <scope>NUCLEOTIDE SEQUENCE [LARGE SCALE GENOMIC DNA]</scope>
    <source>
        <strain evidence="1">Ann1</strain>
    </source>
</reference>
<evidence type="ECO:0000313" key="2">
    <source>
        <dbReference type="Proteomes" id="UP000824533"/>
    </source>
</evidence>
<dbReference type="Proteomes" id="UP000824533">
    <property type="component" value="Linkage Group LG05"/>
</dbReference>
<gene>
    <name evidence="1" type="ORF">K1T71_003142</name>
</gene>
<comment type="caution">
    <text evidence="1">The sequence shown here is derived from an EMBL/GenBank/DDBJ whole genome shotgun (WGS) entry which is preliminary data.</text>
</comment>
<evidence type="ECO:0000313" key="1">
    <source>
        <dbReference type="EMBL" id="KAJ0181057.1"/>
    </source>
</evidence>
<name>A0ACC1DCB2_9NEOP</name>
<proteinExistence type="predicted"/>